<accession>A0A814TXY2</accession>
<feature type="region of interest" description="Disordered" evidence="2">
    <location>
        <begin position="310"/>
        <end position="342"/>
    </location>
</feature>
<dbReference type="AlphaFoldDB" id="A0A814TXY2"/>
<reference evidence="4" key="1">
    <citation type="submission" date="2021-02" db="EMBL/GenBank/DDBJ databases">
        <authorList>
            <person name="Nowell W R."/>
        </authorList>
    </citation>
    <scope>NUCLEOTIDE SEQUENCE</scope>
</reference>
<dbReference type="Proteomes" id="UP000663889">
    <property type="component" value="Unassembled WGS sequence"/>
</dbReference>
<feature type="compositionally biased region" description="Low complexity" evidence="2">
    <location>
        <begin position="101"/>
        <end position="120"/>
    </location>
</feature>
<protein>
    <submittedName>
        <fullName evidence="4">Uncharacterized protein</fullName>
    </submittedName>
</protein>
<keyword evidence="1" id="KW-0175">Coiled coil</keyword>
<feature type="coiled-coil region" evidence="1">
    <location>
        <begin position="195"/>
        <end position="296"/>
    </location>
</feature>
<evidence type="ECO:0000313" key="4">
    <source>
        <dbReference type="EMBL" id="CAF1167453.1"/>
    </source>
</evidence>
<comment type="caution">
    <text evidence="4">The sequence shown here is derived from an EMBL/GenBank/DDBJ whole genome shotgun (WGS) entry which is preliminary data.</text>
</comment>
<dbReference type="EMBL" id="CAJNOU010001197">
    <property type="protein sequence ID" value="CAF1167453.1"/>
    <property type="molecule type" value="Genomic_DNA"/>
</dbReference>
<organism evidence="4 5">
    <name type="scientific">Rotaria sordida</name>
    <dbReference type="NCBI Taxonomy" id="392033"/>
    <lineage>
        <taxon>Eukaryota</taxon>
        <taxon>Metazoa</taxon>
        <taxon>Spiralia</taxon>
        <taxon>Gnathifera</taxon>
        <taxon>Rotifera</taxon>
        <taxon>Eurotatoria</taxon>
        <taxon>Bdelloidea</taxon>
        <taxon>Philodinida</taxon>
        <taxon>Philodinidae</taxon>
        <taxon>Rotaria</taxon>
    </lineage>
</organism>
<evidence type="ECO:0000256" key="1">
    <source>
        <dbReference type="SAM" id="Coils"/>
    </source>
</evidence>
<proteinExistence type="predicted"/>
<evidence type="ECO:0000313" key="5">
    <source>
        <dbReference type="Proteomes" id="UP000663889"/>
    </source>
</evidence>
<feature type="compositionally biased region" description="Polar residues" evidence="2">
    <location>
        <begin position="319"/>
        <end position="342"/>
    </location>
</feature>
<keyword evidence="3" id="KW-0472">Membrane</keyword>
<keyword evidence="3" id="KW-1133">Transmembrane helix</keyword>
<keyword evidence="3" id="KW-0812">Transmembrane</keyword>
<feature type="transmembrane region" description="Helical" evidence="3">
    <location>
        <begin position="12"/>
        <end position="35"/>
    </location>
</feature>
<feature type="region of interest" description="Disordered" evidence="2">
    <location>
        <begin position="89"/>
        <end position="120"/>
    </location>
</feature>
<feature type="compositionally biased region" description="Basic and acidic residues" evidence="2">
    <location>
        <begin position="89"/>
        <end position="100"/>
    </location>
</feature>
<sequence length="342" mass="38572">MLSVFLLTINSLRFALPIVTLFGTAPTFFTFWFLLRSITFVFPPHIYRRCDDHLYSIYQRLVLFFFQNWVHVKVKMSGIINALFGHHKDKDDKKHNEKTETTTTSTITTATNPIPDSSSNSSIVHTAISEDVHVQSVVSTETNSNVNIKNSKKITDLMNKLGTTHNQIDEYSKKRTAEISEAVSNAVEKVVADTAAQQQKLLTDAKERSNTIEDEYKQHLQERLAQLDTEKAVLLAELERSLNERQEAILTKAKQDIDIIQNTANEKKMAIFKEAQARANQQIDQITEKVAELVAEDAQRRLQSTTQTIITTKSIATGENHTPSPSVSSHTATNTSRTSESH</sequence>
<evidence type="ECO:0000256" key="2">
    <source>
        <dbReference type="SAM" id="MobiDB-lite"/>
    </source>
</evidence>
<name>A0A814TXY2_9BILA</name>
<evidence type="ECO:0000256" key="3">
    <source>
        <dbReference type="SAM" id="Phobius"/>
    </source>
</evidence>
<gene>
    <name evidence="4" type="ORF">SEV965_LOCUS19322</name>
</gene>